<keyword evidence="3" id="KW-1185">Reference proteome</keyword>
<feature type="region of interest" description="Disordered" evidence="1">
    <location>
        <begin position="40"/>
        <end position="132"/>
    </location>
</feature>
<feature type="compositionally biased region" description="Basic and acidic residues" evidence="1">
    <location>
        <begin position="65"/>
        <end position="94"/>
    </location>
</feature>
<comment type="caution">
    <text evidence="2">The sequence shown here is derived from an EMBL/GenBank/DDBJ whole genome shotgun (WGS) entry which is preliminary data.</text>
</comment>
<evidence type="ECO:0000313" key="2">
    <source>
        <dbReference type="EMBL" id="KAL1122698.1"/>
    </source>
</evidence>
<protein>
    <submittedName>
        <fullName evidence="2">Uncharacterized protein</fullName>
    </submittedName>
</protein>
<dbReference type="AlphaFoldDB" id="A0ABD0YNI7"/>
<gene>
    <name evidence="2" type="ORF">AAG570_003025</name>
</gene>
<evidence type="ECO:0000313" key="3">
    <source>
        <dbReference type="Proteomes" id="UP001558652"/>
    </source>
</evidence>
<sequence length="150" mass="17361">MQKYDLLKIKKFFKQINSKCLKNITYILKRGLRNKFGLGSFSGNKSSSRKSPLLPFRSSPLTERMCQRKKTELDTAYRGHKEGNRTDRGVEWSRQRRGRLVGGGPEVPEEGEVEAPPKIPPPPQYRPSEMPARGPCRFYNKLFEKTIILY</sequence>
<organism evidence="2 3">
    <name type="scientific">Ranatra chinensis</name>
    <dbReference type="NCBI Taxonomy" id="642074"/>
    <lineage>
        <taxon>Eukaryota</taxon>
        <taxon>Metazoa</taxon>
        <taxon>Ecdysozoa</taxon>
        <taxon>Arthropoda</taxon>
        <taxon>Hexapoda</taxon>
        <taxon>Insecta</taxon>
        <taxon>Pterygota</taxon>
        <taxon>Neoptera</taxon>
        <taxon>Paraneoptera</taxon>
        <taxon>Hemiptera</taxon>
        <taxon>Heteroptera</taxon>
        <taxon>Panheteroptera</taxon>
        <taxon>Nepomorpha</taxon>
        <taxon>Nepidae</taxon>
        <taxon>Ranatrinae</taxon>
        <taxon>Ranatra</taxon>
    </lineage>
</organism>
<proteinExistence type="predicted"/>
<name>A0ABD0YNI7_9HEMI</name>
<dbReference type="EMBL" id="JBFDAA010000013">
    <property type="protein sequence ID" value="KAL1122698.1"/>
    <property type="molecule type" value="Genomic_DNA"/>
</dbReference>
<feature type="compositionally biased region" description="Low complexity" evidence="1">
    <location>
        <begin position="40"/>
        <end position="51"/>
    </location>
</feature>
<reference evidence="2 3" key="1">
    <citation type="submission" date="2024-07" db="EMBL/GenBank/DDBJ databases">
        <title>Chromosome-level genome assembly of the water stick insect Ranatra chinensis (Heteroptera: Nepidae).</title>
        <authorList>
            <person name="Liu X."/>
        </authorList>
    </citation>
    <scope>NUCLEOTIDE SEQUENCE [LARGE SCALE GENOMIC DNA]</scope>
    <source>
        <strain evidence="2">Cailab_2021Rc</strain>
        <tissue evidence="2">Muscle</tissue>
    </source>
</reference>
<accession>A0ABD0YNI7</accession>
<dbReference type="Proteomes" id="UP001558652">
    <property type="component" value="Unassembled WGS sequence"/>
</dbReference>
<evidence type="ECO:0000256" key="1">
    <source>
        <dbReference type="SAM" id="MobiDB-lite"/>
    </source>
</evidence>